<comment type="caution">
    <text evidence="3">The sequence shown here is derived from an EMBL/GenBank/DDBJ whole genome shotgun (WGS) entry which is preliminary data.</text>
</comment>
<dbReference type="EMBL" id="JBFTEZ010000002">
    <property type="protein sequence ID" value="MEX6464805.1"/>
    <property type="molecule type" value="Genomic_DNA"/>
</dbReference>
<keyword evidence="2" id="KW-0472">Membrane</keyword>
<accession>A0ABV3YIL4</accession>
<evidence type="ECO:0000313" key="4">
    <source>
        <dbReference type="Proteomes" id="UP001560293"/>
    </source>
</evidence>
<dbReference type="Proteomes" id="UP001560293">
    <property type="component" value="Unassembled WGS sequence"/>
</dbReference>
<feature type="region of interest" description="Disordered" evidence="1">
    <location>
        <begin position="1"/>
        <end position="20"/>
    </location>
</feature>
<reference evidence="4" key="1">
    <citation type="submission" date="2024-07" db="EMBL/GenBank/DDBJ databases">
        <title>Pseudomonas strain that inhibits Aeromonas fish pathogens.</title>
        <authorList>
            <person name="Wildschutte H."/>
        </authorList>
    </citation>
    <scope>NUCLEOTIDE SEQUENCE [LARGE SCALE GENOMIC DNA]</scope>
    <source>
        <strain evidence="4">n60</strain>
    </source>
</reference>
<feature type="transmembrane region" description="Helical" evidence="2">
    <location>
        <begin position="126"/>
        <end position="146"/>
    </location>
</feature>
<sequence length="252" mass="26969">MSATSAGATASRTVDRVGELRRRAEKQSRWSRPALGAFVTLTFVVIARPDLLPGGLLTALVALAIVAAVAVVGSVFWARRSSIRGHSGSIEVPRSPGHRWWRSPALAGPALYTLAFLGTLTGLFNHWPIVIGCAVAVGVAAAAGLVPRYETADHIHGARLEHPPVLTAGAEAALAAGELTPDVLELLVLQHHTGERRISWCAEVLGTESDDIRARIRRGRRWLELPATEVHDPATADWVRLTSTGREALGYI</sequence>
<gene>
    <name evidence="3" type="ORF">AB6N35_10730</name>
</gene>
<name>A0ABV3YIL4_9ACTN</name>
<evidence type="ECO:0000313" key="3">
    <source>
        <dbReference type="EMBL" id="MEX6464805.1"/>
    </source>
</evidence>
<keyword evidence="2" id="KW-0812">Transmembrane</keyword>
<organism evidence="3 4">
    <name type="scientific">Dietzia cinnamea</name>
    <dbReference type="NCBI Taxonomy" id="321318"/>
    <lineage>
        <taxon>Bacteria</taxon>
        <taxon>Bacillati</taxon>
        <taxon>Actinomycetota</taxon>
        <taxon>Actinomycetes</taxon>
        <taxon>Mycobacteriales</taxon>
        <taxon>Dietziaceae</taxon>
        <taxon>Dietzia</taxon>
    </lineage>
</organism>
<feature type="transmembrane region" description="Helical" evidence="2">
    <location>
        <begin position="55"/>
        <end position="78"/>
    </location>
</feature>
<evidence type="ECO:0000256" key="2">
    <source>
        <dbReference type="SAM" id="Phobius"/>
    </source>
</evidence>
<evidence type="ECO:0000256" key="1">
    <source>
        <dbReference type="SAM" id="MobiDB-lite"/>
    </source>
</evidence>
<keyword evidence="4" id="KW-1185">Reference proteome</keyword>
<feature type="transmembrane region" description="Helical" evidence="2">
    <location>
        <begin position="30"/>
        <end position="49"/>
    </location>
</feature>
<protein>
    <submittedName>
        <fullName evidence="3">Uncharacterized protein</fullName>
    </submittedName>
</protein>
<feature type="transmembrane region" description="Helical" evidence="2">
    <location>
        <begin position="99"/>
        <end position="120"/>
    </location>
</feature>
<dbReference type="RefSeq" id="WP_369141575.1">
    <property type="nucleotide sequence ID" value="NZ_JBFTEZ010000002.1"/>
</dbReference>
<feature type="compositionally biased region" description="Low complexity" evidence="1">
    <location>
        <begin position="1"/>
        <end position="12"/>
    </location>
</feature>
<keyword evidence="2" id="KW-1133">Transmembrane helix</keyword>
<proteinExistence type="predicted"/>